<keyword evidence="2" id="KW-1185">Reference proteome</keyword>
<organism evidence="1 2">
    <name type="scientific">Paenibacillus segetis</name>
    <dbReference type="NCBI Taxonomy" id="1325360"/>
    <lineage>
        <taxon>Bacteria</taxon>
        <taxon>Bacillati</taxon>
        <taxon>Bacillota</taxon>
        <taxon>Bacilli</taxon>
        <taxon>Bacillales</taxon>
        <taxon>Paenibacillaceae</taxon>
        <taxon>Paenibacillus</taxon>
    </lineage>
</organism>
<gene>
    <name evidence="1" type="ORF">GCM10008013_47230</name>
</gene>
<proteinExistence type="predicted"/>
<reference evidence="2" key="1">
    <citation type="journal article" date="2019" name="Int. J. Syst. Evol. Microbiol.">
        <title>The Global Catalogue of Microorganisms (GCM) 10K type strain sequencing project: providing services to taxonomists for standard genome sequencing and annotation.</title>
        <authorList>
            <consortium name="The Broad Institute Genomics Platform"/>
            <consortium name="The Broad Institute Genome Sequencing Center for Infectious Disease"/>
            <person name="Wu L."/>
            <person name="Ma J."/>
        </authorList>
    </citation>
    <scope>NUCLEOTIDE SEQUENCE [LARGE SCALE GENOMIC DNA]</scope>
    <source>
        <strain evidence="2">CGMCC 1.12769</strain>
    </source>
</reference>
<protein>
    <submittedName>
        <fullName evidence="1">Uncharacterized protein</fullName>
    </submittedName>
</protein>
<dbReference type="Proteomes" id="UP000659344">
    <property type="component" value="Unassembled WGS sequence"/>
</dbReference>
<sequence length="73" mass="8653">MKSELSYITDMGHELHLSEESNQYIQEPADIKEGLLKRGLTEDRKVLWSHLMLHSGDIRQPWYDKLLQIREDS</sequence>
<evidence type="ECO:0000313" key="2">
    <source>
        <dbReference type="Proteomes" id="UP000659344"/>
    </source>
</evidence>
<dbReference type="RefSeq" id="WP_188542364.1">
    <property type="nucleotide sequence ID" value="NZ_BMFT01000006.1"/>
</dbReference>
<name>A0ABQ1YU47_9BACL</name>
<dbReference type="EMBL" id="BMFT01000006">
    <property type="protein sequence ID" value="GGH38865.1"/>
    <property type="molecule type" value="Genomic_DNA"/>
</dbReference>
<evidence type="ECO:0000313" key="1">
    <source>
        <dbReference type="EMBL" id="GGH38865.1"/>
    </source>
</evidence>
<accession>A0ABQ1YU47</accession>
<comment type="caution">
    <text evidence="1">The sequence shown here is derived from an EMBL/GenBank/DDBJ whole genome shotgun (WGS) entry which is preliminary data.</text>
</comment>